<dbReference type="AlphaFoldDB" id="A0A317EE73"/>
<organism evidence="1 2">
    <name type="scientific">Zavarzinia aquatilis</name>
    <dbReference type="NCBI Taxonomy" id="2211142"/>
    <lineage>
        <taxon>Bacteria</taxon>
        <taxon>Pseudomonadati</taxon>
        <taxon>Pseudomonadota</taxon>
        <taxon>Alphaproteobacteria</taxon>
        <taxon>Rhodospirillales</taxon>
        <taxon>Zavarziniaceae</taxon>
        <taxon>Zavarzinia</taxon>
    </lineage>
</organism>
<dbReference type="Proteomes" id="UP000245461">
    <property type="component" value="Unassembled WGS sequence"/>
</dbReference>
<comment type="caution">
    <text evidence="1">The sequence shown here is derived from an EMBL/GenBank/DDBJ whole genome shotgun (WGS) entry which is preliminary data.</text>
</comment>
<proteinExistence type="predicted"/>
<sequence length="146" mass="15047">MKDLHSKIIAVQAIGAAVLAADNTPAAIDLQGYNSAEIVLAIGIGGITFSGTNKIEFKLTHSDDDSTYDAVEVDDILGADDVGTGGIVKALVAAHAAPAVYRFGYKGGRRHLKLLADFSGTHGTGTPIAAIVLKGNGYNRPEADQA</sequence>
<dbReference type="OrthoDB" id="5464931at2"/>
<dbReference type="EMBL" id="QGLE01000003">
    <property type="protein sequence ID" value="PWR24566.1"/>
    <property type="molecule type" value="Genomic_DNA"/>
</dbReference>
<name>A0A317EE73_9PROT</name>
<reference evidence="1 2" key="1">
    <citation type="submission" date="2018-05" db="EMBL/GenBank/DDBJ databases">
        <title>Zavarzinia sp. HR-AS.</title>
        <authorList>
            <person name="Lee Y."/>
            <person name="Jeon C.O."/>
        </authorList>
    </citation>
    <scope>NUCLEOTIDE SEQUENCE [LARGE SCALE GENOMIC DNA]</scope>
    <source>
        <strain evidence="1 2">HR-AS</strain>
    </source>
</reference>
<gene>
    <name evidence="1" type="ORF">DKG74_07110</name>
</gene>
<evidence type="ECO:0000313" key="1">
    <source>
        <dbReference type="EMBL" id="PWR24566.1"/>
    </source>
</evidence>
<protein>
    <submittedName>
        <fullName evidence="1">Uncharacterized protein</fullName>
    </submittedName>
</protein>
<dbReference type="RefSeq" id="WP_109904122.1">
    <property type="nucleotide sequence ID" value="NZ_QGLE01000003.1"/>
</dbReference>
<keyword evidence="2" id="KW-1185">Reference proteome</keyword>
<evidence type="ECO:0000313" key="2">
    <source>
        <dbReference type="Proteomes" id="UP000245461"/>
    </source>
</evidence>
<accession>A0A317EE73</accession>